<keyword evidence="1" id="KW-0472">Membrane</keyword>
<feature type="transmembrane region" description="Helical" evidence="1">
    <location>
        <begin position="50"/>
        <end position="67"/>
    </location>
</feature>
<dbReference type="InterPro" id="IPR005182">
    <property type="entry name" value="YdbS-like_PH"/>
</dbReference>
<keyword evidence="1" id="KW-0812">Transmembrane</keyword>
<sequence length="165" mass="18079">MKIRGELIPGEYALAATRSHGVLLLRPLGWALGSMVAWSFSSALGTDSRWISYLALALALGLLYRAVKSGLRWWLTSYVLTSHRLLVRTGMKSSTDVSIPLEIIEGANLKRLTLMGIVDAAPIVVRVRGQQYILKAVPDAARFSHEIRQAQMNVLAIGKGRPQGN</sequence>
<proteinExistence type="predicted"/>
<name>A0ABP9BK75_9MICC</name>
<comment type="caution">
    <text evidence="3">The sequence shown here is derived from an EMBL/GenBank/DDBJ whole genome shotgun (WGS) entry which is preliminary data.</text>
</comment>
<evidence type="ECO:0000259" key="2">
    <source>
        <dbReference type="Pfam" id="PF03703"/>
    </source>
</evidence>
<feature type="domain" description="YdbS-like PH" evidence="2">
    <location>
        <begin position="73"/>
        <end position="143"/>
    </location>
</feature>
<dbReference type="EMBL" id="BAABKP010000002">
    <property type="protein sequence ID" value="GAA4796102.1"/>
    <property type="molecule type" value="Genomic_DNA"/>
</dbReference>
<keyword evidence="1" id="KW-1133">Transmembrane helix</keyword>
<evidence type="ECO:0000313" key="4">
    <source>
        <dbReference type="Proteomes" id="UP001500187"/>
    </source>
</evidence>
<dbReference type="Proteomes" id="UP001500187">
    <property type="component" value="Unassembled WGS sequence"/>
</dbReference>
<gene>
    <name evidence="3" type="ORF">GCM10023352_14300</name>
</gene>
<keyword evidence="4" id="KW-1185">Reference proteome</keyword>
<feature type="transmembrane region" description="Helical" evidence="1">
    <location>
        <begin position="21"/>
        <end position="44"/>
    </location>
</feature>
<evidence type="ECO:0000256" key="1">
    <source>
        <dbReference type="SAM" id="Phobius"/>
    </source>
</evidence>
<organism evidence="3 4">
    <name type="scientific">Rothia endophytica</name>
    <dbReference type="NCBI Taxonomy" id="1324766"/>
    <lineage>
        <taxon>Bacteria</taxon>
        <taxon>Bacillati</taxon>
        <taxon>Actinomycetota</taxon>
        <taxon>Actinomycetes</taxon>
        <taxon>Micrococcales</taxon>
        <taxon>Micrococcaceae</taxon>
        <taxon>Rothia</taxon>
    </lineage>
</organism>
<evidence type="ECO:0000313" key="3">
    <source>
        <dbReference type="EMBL" id="GAA4796102.1"/>
    </source>
</evidence>
<reference evidence="4" key="1">
    <citation type="journal article" date="2019" name="Int. J. Syst. Evol. Microbiol.">
        <title>The Global Catalogue of Microorganisms (GCM) 10K type strain sequencing project: providing services to taxonomists for standard genome sequencing and annotation.</title>
        <authorList>
            <consortium name="The Broad Institute Genomics Platform"/>
            <consortium name="The Broad Institute Genome Sequencing Center for Infectious Disease"/>
            <person name="Wu L."/>
            <person name="Ma J."/>
        </authorList>
    </citation>
    <scope>NUCLEOTIDE SEQUENCE [LARGE SCALE GENOMIC DNA]</scope>
    <source>
        <strain evidence="4">JCM 18541</strain>
    </source>
</reference>
<protein>
    <recommendedName>
        <fullName evidence="2">YdbS-like PH domain-containing protein</fullName>
    </recommendedName>
</protein>
<dbReference type="Pfam" id="PF03703">
    <property type="entry name" value="bPH_2"/>
    <property type="match status" value="1"/>
</dbReference>
<accession>A0ABP9BK75</accession>
<dbReference type="RefSeq" id="WP_345446047.1">
    <property type="nucleotide sequence ID" value="NZ_BAABKP010000002.1"/>
</dbReference>